<evidence type="ECO:0000256" key="2">
    <source>
        <dbReference type="ARBA" id="ARBA00022777"/>
    </source>
</evidence>
<dbReference type="SUPFAM" id="SSF55874">
    <property type="entry name" value="ATPase domain of HSP90 chaperone/DNA topoisomerase II/histidine kinase"/>
    <property type="match status" value="1"/>
</dbReference>
<dbReference type="SUPFAM" id="SSF51735">
    <property type="entry name" value="NAD(P)-binding Rossmann-fold domains"/>
    <property type="match status" value="1"/>
</dbReference>
<gene>
    <name evidence="5" type="ORF">MNODULE_03350</name>
</gene>
<name>A0A7X6DM64_9BACT</name>
<keyword evidence="1" id="KW-0808">Transferase</keyword>
<dbReference type="SMART" id="SM00387">
    <property type="entry name" value="HATPase_c"/>
    <property type="match status" value="1"/>
</dbReference>
<dbReference type="CDD" id="cd16917">
    <property type="entry name" value="HATPase_UhpB-NarQ-NarX-like"/>
    <property type="match status" value="1"/>
</dbReference>
<dbReference type="Pfam" id="PF07730">
    <property type="entry name" value="HisKA_3"/>
    <property type="match status" value="1"/>
</dbReference>
<keyword evidence="6" id="KW-1185">Reference proteome</keyword>
<dbReference type="InterPro" id="IPR011712">
    <property type="entry name" value="Sig_transdc_His_kin_sub3_dim/P"/>
</dbReference>
<evidence type="ECO:0000256" key="1">
    <source>
        <dbReference type="ARBA" id="ARBA00022679"/>
    </source>
</evidence>
<evidence type="ECO:0000313" key="6">
    <source>
        <dbReference type="Proteomes" id="UP000534783"/>
    </source>
</evidence>
<dbReference type="InterPro" id="IPR003594">
    <property type="entry name" value="HATPase_dom"/>
</dbReference>
<dbReference type="Proteomes" id="UP000534783">
    <property type="component" value="Unassembled WGS sequence"/>
</dbReference>
<reference evidence="5 6" key="1">
    <citation type="journal article" date="2020" name="Nature">
        <title>Bacterial chemolithoautotrophy via manganese oxidation.</title>
        <authorList>
            <person name="Yu H."/>
            <person name="Leadbetter J.R."/>
        </authorList>
    </citation>
    <scope>NUCLEOTIDE SEQUENCE [LARGE SCALE GENOMIC DNA]</scope>
    <source>
        <strain evidence="5 6">Mn-1</strain>
    </source>
</reference>
<dbReference type="InterPro" id="IPR000683">
    <property type="entry name" value="Gfo/Idh/MocA-like_OxRdtase_N"/>
</dbReference>
<dbReference type="AlphaFoldDB" id="A0A7X6DM64"/>
<dbReference type="GO" id="GO:0016020">
    <property type="term" value="C:membrane"/>
    <property type="evidence" value="ECO:0007669"/>
    <property type="project" value="InterPro"/>
</dbReference>
<accession>A0A7X6DM64</accession>
<dbReference type="EMBL" id="VTOW01000001">
    <property type="protein sequence ID" value="NKE69781.1"/>
    <property type="molecule type" value="Genomic_DNA"/>
</dbReference>
<comment type="caution">
    <text evidence="5">The sequence shown here is derived from an EMBL/GenBank/DDBJ whole genome shotgun (WGS) entry which is preliminary data.</text>
</comment>
<dbReference type="InterPro" id="IPR036291">
    <property type="entry name" value="NAD(P)-bd_dom_sf"/>
</dbReference>
<evidence type="ECO:0000259" key="4">
    <source>
        <dbReference type="SMART" id="SM00387"/>
    </source>
</evidence>
<protein>
    <recommendedName>
        <fullName evidence="4">Histidine kinase/HSP90-like ATPase domain-containing protein</fullName>
    </recommendedName>
</protein>
<dbReference type="PANTHER" id="PTHR24421">
    <property type="entry name" value="NITRATE/NITRITE SENSOR PROTEIN NARX-RELATED"/>
    <property type="match status" value="1"/>
</dbReference>
<evidence type="ECO:0000256" key="3">
    <source>
        <dbReference type="ARBA" id="ARBA00023012"/>
    </source>
</evidence>
<dbReference type="Pfam" id="PF02518">
    <property type="entry name" value="HATPase_c"/>
    <property type="match status" value="1"/>
</dbReference>
<sequence>MTNVAIIGGGRGGTSLIEIFYNDPLVRIVGVADIDKNAPGIRLARKLKIPVTLDYQKLLKSKKVDLVIDVTGDKAVEEILLTSRRPGVAVIGGPSAMFMWQLIEERIKSKEEIERHLLEYQSLYRLYVKEVELAIAEERTRIACDIHDGLVQTLVGLNYRLDYCADQLNKNPALTLQSIQETKVLLKEAISEAREVIFNLRPIYLDRAGLLPSVKKYLKTYERQYQIETHLENAGNEGAVPLQAKIFIFRIVQEALANVQRHARAKQVWIKLDIRPKRLTAAIIDDGVGFDFSPNEVDRTDSNSFGLKSIMERARLLGGKAEIVSRKGQGTQVRIEVPLSKEKRG</sequence>
<organism evidence="5 6">
    <name type="scientific">Candidatus Manganitrophus noduliformans</name>
    <dbReference type="NCBI Taxonomy" id="2606439"/>
    <lineage>
        <taxon>Bacteria</taxon>
        <taxon>Pseudomonadati</taxon>
        <taxon>Nitrospirota</taxon>
        <taxon>Nitrospiria</taxon>
        <taxon>Candidatus Troglogloeales</taxon>
        <taxon>Candidatus Manganitrophaceae</taxon>
        <taxon>Candidatus Manganitrophus</taxon>
    </lineage>
</organism>
<keyword evidence="2" id="KW-0418">Kinase</keyword>
<proteinExistence type="predicted"/>
<dbReference type="PANTHER" id="PTHR24421:SF57">
    <property type="entry name" value="HISTIDINE KINASE DIMERISATION AND PHOSPHOACCEPTOR REGION"/>
    <property type="match status" value="1"/>
</dbReference>
<dbReference type="Pfam" id="PF01408">
    <property type="entry name" value="GFO_IDH_MocA"/>
    <property type="match status" value="1"/>
</dbReference>
<keyword evidence="3" id="KW-0902">Two-component regulatory system</keyword>
<dbReference type="GO" id="GO:0000166">
    <property type="term" value="F:nucleotide binding"/>
    <property type="evidence" value="ECO:0007669"/>
    <property type="project" value="InterPro"/>
</dbReference>
<dbReference type="InterPro" id="IPR036890">
    <property type="entry name" value="HATPase_C_sf"/>
</dbReference>
<dbReference type="GO" id="GO:0046983">
    <property type="term" value="F:protein dimerization activity"/>
    <property type="evidence" value="ECO:0007669"/>
    <property type="project" value="InterPro"/>
</dbReference>
<dbReference type="Gene3D" id="1.20.5.1930">
    <property type="match status" value="1"/>
</dbReference>
<dbReference type="Gene3D" id="3.40.50.720">
    <property type="entry name" value="NAD(P)-binding Rossmann-like Domain"/>
    <property type="match status" value="1"/>
</dbReference>
<dbReference type="GO" id="GO:0000155">
    <property type="term" value="F:phosphorelay sensor kinase activity"/>
    <property type="evidence" value="ECO:0007669"/>
    <property type="project" value="InterPro"/>
</dbReference>
<feature type="domain" description="Histidine kinase/HSP90-like ATPase" evidence="4">
    <location>
        <begin position="243"/>
        <end position="341"/>
    </location>
</feature>
<evidence type="ECO:0000313" key="5">
    <source>
        <dbReference type="EMBL" id="NKE69781.1"/>
    </source>
</evidence>
<dbReference type="RefSeq" id="WP_168058065.1">
    <property type="nucleotide sequence ID" value="NZ_VTOW01000001.1"/>
</dbReference>
<dbReference type="Gene3D" id="3.30.565.10">
    <property type="entry name" value="Histidine kinase-like ATPase, C-terminal domain"/>
    <property type="match status" value="1"/>
</dbReference>
<dbReference type="InterPro" id="IPR050482">
    <property type="entry name" value="Sensor_HK_TwoCompSys"/>
</dbReference>